<accession>A0A1V2H3E9</accession>
<dbReference type="Pfam" id="PF00563">
    <property type="entry name" value="EAL"/>
    <property type="match status" value="1"/>
</dbReference>
<dbReference type="PROSITE" id="PS50887">
    <property type="entry name" value="GGDEF"/>
    <property type="match status" value="1"/>
</dbReference>
<dbReference type="SUPFAM" id="SSF55781">
    <property type="entry name" value="GAF domain-like"/>
    <property type="match status" value="1"/>
</dbReference>
<dbReference type="Gene3D" id="3.30.450.20">
    <property type="entry name" value="PAS domain"/>
    <property type="match status" value="1"/>
</dbReference>
<dbReference type="InterPro" id="IPR001633">
    <property type="entry name" value="EAL_dom"/>
</dbReference>
<comment type="caution">
    <text evidence="4">The sequence shown here is derived from an EMBL/GenBank/DDBJ whole genome shotgun (WGS) entry which is preliminary data.</text>
</comment>
<dbReference type="SUPFAM" id="SSF141868">
    <property type="entry name" value="EAL domain-like"/>
    <property type="match status" value="1"/>
</dbReference>
<dbReference type="InterPro" id="IPR043128">
    <property type="entry name" value="Rev_trsase/Diguanyl_cyclase"/>
</dbReference>
<proteinExistence type="predicted"/>
<feature type="domain" description="PAC" evidence="1">
    <location>
        <begin position="250"/>
        <end position="301"/>
    </location>
</feature>
<dbReference type="Pfam" id="PF01590">
    <property type="entry name" value="GAF"/>
    <property type="match status" value="1"/>
</dbReference>
<dbReference type="InterPro" id="IPR035919">
    <property type="entry name" value="EAL_sf"/>
</dbReference>
<dbReference type="Proteomes" id="UP000188879">
    <property type="component" value="Unassembled WGS sequence"/>
</dbReference>
<dbReference type="SUPFAM" id="SSF55785">
    <property type="entry name" value="PYP-like sensor domain (PAS domain)"/>
    <property type="match status" value="1"/>
</dbReference>
<protein>
    <recommendedName>
        <fullName evidence="6">Bifunctional diguanylate cyclase/phosphodiesterase</fullName>
    </recommendedName>
</protein>
<dbReference type="PANTHER" id="PTHR44757:SF2">
    <property type="entry name" value="BIOFILM ARCHITECTURE MAINTENANCE PROTEIN MBAA"/>
    <property type="match status" value="1"/>
</dbReference>
<dbReference type="Pfam" id="PF00990">
    <property type="entry name" value="GGDEF"/>
    <property type="match status" value="1"/>
</dbReference>
<keyword evidence="5" id="KW-1185">Reference proteome</keyword>
<dbReference type="InterPro" id="IPR029787">
    <property type="entry name" value="Nucleotide_cyclase"/>
</dbReference>
<dbReference type="InterPro" id="IPR003018">
    <property type="entry name" value="GAF"/>
</dbReference>
<dbReference type="PROSITE" id="PS50113">
    <property type="entry name" value="PAC"/>
    <property type="match status" value="1"/>
</dbReference>
<dbReference type="InterPro" id="IPR052155">
    <property type="entry name" value="Biofilm_reg_signaling"/>
</dbReference>
<evidence type="ECO:0000259" key="2">
    <source>
        <dbReference type="PROSITE" id="PS50883"/>
    </source>
</evidence>
<dbReference type="PROSITE" id="PS50883">
    <property type="entry name" value="EAL"/>
    <property type="match status" value="1"/>
</dbReference>
<feature type="domain" description="GGDEF" evidence="3">
    <location>
        <begin position="333"/>
        <end position="466"/>
    </location>
</feature>
<dbReference type="OrthoDB" id="9814202at2"/>
<evidence type="ECO:0000259" key="3">
    <source>
        <dbReference type="PROSITE" id="PS50887"/>
    </source>
</evidence>
<evidence type="ECO:0008006" key="6">
    <source>
        <dbReference type="Google" id="ProtNLM"/>
    </source>
</evidence>
<dbReference type="InterPro" id="IPR035965">
    <property type="entry name" value="PAS-like_dom_sf"/>
</dbReference>
<evidence type="ECO:0000313" key="5">
    <source>
        <dbReference type="Proteomes" id="UP000188879"/>
    </source>
</evidence>
<dbReference type="Gene3D" id="3.30.70.270">
    <property type="match status" value="1"/>
</dbReference>
<gene>
    <name evidence="4" type="ORF">BKE38_10735</name>
</gene>
<dbReference type="PANTHER" id="PTHR44757">
    <property type="entry name" value="DIGUANYLATE CYCLASE DGCP"/>
    <property type="match status" value="1"/>
</dbReference>
<dbReference type="InterPro" id="IPR000160">
    <property type="entry name" value="GGDEF_dom"/>
</dbReference>
<sequence>MPVLPAPDPESTRLATLHRLGLLDSPDSADFDALVHLAAQRFGCPIALLVLLDRDRLWFQATHGLDVRQIPREEAFCDHTIRGDQPLLVADAAADPRFRANALVTGTLGVRFYAGMPLAVDGQKVATLALLDRVPRDLPPEDVAALRQFGRIAEGLLQSRAAHRDAEEQARLTSRTARLLQQSGRLAQLGGWEYDLRSGLSFCSDEAFRIYGYPSGAGVQLGDGLSHYPQPGRDRLKAALTHTAATGEPMEFEADFLTIQGEPRRVRVLAEAEHEDGQPVRLIGSLQDITETWAMRQRLQEMLQQDALTGLANRSLLQQRLDAALAAPPPPGQAIALLLLDLDNFQELNDRHGHALGDAVLREVGRRLQRAVGTSGLAARTGSDEFAVLIPGLEPDRLATLAGGLATLLRQPIPGPEGLGIALTISLGAALGPQHGADGEALMRHADIALSHGRRSGRGQTTLFSPQIAERFDQRRDAIQLVSQALAGGWLQPFYQPKYRLSDRRLHGFEALARIVTPEGRVIGPAQFWPALQDHDTARLVGTRMLEGITADLARWRGQGLPETRIGLNVTEADFAGGDLAARVLARLDACGVPPTSLKIEVTETVFLADASPMIAETLEELASVGIDISLDDFGTGYASLTHLRDFPIQELKIDKSFTDRLEDDAGSALIVETMIRLAHGLGMRVVAEGVEHEEQHARLTRMGCDLGQGFLYGRPAPAEEAEERLAR</sequence>
<dbReference type="InterPro" id="IPR000700">
    <property type="entry name" value="PAS-assoc_C"/>
</dbReference>
<dbReference type="NCBIfam" id="TIGR00254">
    <property type="entry name" value="GGDEF"/>
    <property type="match status" value="1"/>
</dbReference>
<dbReference type="Gene3D" id="3.30.450.40">
    <property type="match status" value="1"/>
</dbReference>
<organism evidence="4 5">
    <name type="scientific">Teichococcus deserti</name>
    <dbReference type="NCBI Taxonomy" id="1817963"/>
    <lineage>
        <taxon>Bacteria</taxon>
        <taxon>Pseudomonadati</taxon>
        <taxon>Pseudomonadota</taxon>
        <taxon>Alphaproteobacteria</taxon>
        <taxon>Acetobacterales</taxon>
        <taxon>Roseomonadaceae</taxon>
        <taxon>Roseomonas</taxon>
    </lineage>
</organism>
<dbReference type="EMBL" id="MLCO01000088">
    <property type="protein sequence ID" value="ONG54210.1"/>
    <property type="molecule type" value="Genomic_DNA"/>
</dbReference>
<feature type="domain" description="EAL" evidence="2">
    <location>
        <begin position="475"/>
        <end position="728"/>
    </location>
</feature>
<evidence type="ECO:0000313" key="4">
    <source>
        <dbReference type="EMBL" id="ONG54210.1"/>
    </source>
</evidence>
<dbReference type="CDD" id="cd00130">
    <property type="entry name" value="PAS"/>
    <property type="match status" value="1"/>
</dbReference>
<dbReference type="SMART" id="SM00065">
    <property type="entry name" value="GAF"/>
    <property type="match status" value="1"/>
</dbReference>
<dbReference type="SMART" id="SM00052">
    <property type="entry name" value="EAL"/>
    <property type="match status" value="1"/>
</dbReference>
<reference evidence="4 5" key="1">
    <citation type="submission" date="2016-10" db="EMBL/GenBank/DDBJ databases">
        <title>Draft Genome sequence of Roseomonas sp. strain M3.</title>
        <authorList>
            <person name="Subhash Y."/>
            <person name="Lee S."/>
        </authorList>
    </citation>
    <scope>NUCLEOTIDE SEQUENCE [LARGE SCALE GENOMIC DNA]</scope>
    <source>
        <strain evidence="4 5">M3</strain>
    </source>
</reference>
<dbReference type="InterPro" id="IPR029016">
    <property type="entry name" value="GAF-like_dom_sf"/>
</dbReference>
<name>A0A1V2H3E9_9PROT</name>
<evidence type="ECO:0000259" key="1">
    <source>
        <dbReference type="PROSITE" id="PS50113"/>
    </source>
</evidence>
<dbReference type="Gene3D" id="3.20.20.450">
    <property type="entry name" value="EAL domain"/>
    <property type="match status" value="1"/>
</dbReference>
<dbReference type="RefSeq" id="WP_076957352.1">
    <property type="nucleotide sequence ID" value="NZ_MLCO01000088.1"/>
</dbReference>
<dbReference type="AlphaFoldDB" id="A0A1V2H3E9"/>
<dbReference type="CDD" id="cd01949">
    <property type="entry name" value="GGDEF"/>
    <property type="match status" value="1"/>
</dbReference>
<dbReference type="SUPFAM" id="SSF55073">
    <property type="entry name" value="Nucleotide cyclase"/>
    <property type="match status" value="1"/>
</dbReference>
<dbReference type="SMART" id="SM00267">
    <property type="entry name" value="GGDEF"/>
    <property type="match status" value="1"/>
</dbReference>
<dbReference type="CDD" id="cd01948">
    <property type="entry name" value="EAL"/>
    <property type="match status" value="1"/>
</dbReference>
<dbReference type="InterPro" id="IPR000014">
    <property type="entry name" value="PAS"/>
</dbReference>